<evidence type="ECO:0000256" key="1">
    <source>
        <dbReference type="SAM" id="Coils"/>
    </source>
</evidence>
<evidence type="ECO:0000256" key="2">
    <source>
        <dbReference type="SAM" id="MobiDB-lite"/>
    </source>
</evidence>
<dbReference type="GO" id="GO:0033553">
    <property type="term" value="C:rDNA heterochromatin"/>
    <property type="evidence" value="ECO:0007669"/>
    <property type="project" value="TreeGrafter"/>
</dbReference>
<dbReference type="Proteomes" id="UP000070544">
    <property type="component" value="Unassembled WGS sequence"/>
</dbReference>
<dbReference type="PANTHER" id="PTHR38046:SF1">
    <property type="entry name" value="CRYPTIC LOCI REGULATOR 2"/>
    <property type="match status" value="1"/>
</dbReference>
<organism evidence="4 5">
    <name type="scientific">Gonapodya prolifera (strain JEL478)</name>
    <name type="common">Monoblepharis prolifera</name>
    <dbReference type="NCBI Taxonomy" id="1344416"/>
    <lineage>
        <taxon>Eukaryota</taxon>
        <taxon>Fungi</taxon>
        <taxon>Fungi incertae sedis</taxon>
        <taxon>Chytridiomycota</taxon>
        <taxon>Chytridiomycota incertae sedis</taxon>
        <taxon>Monoblepharidomycetes</taxon>
        <taxon>Monoblepharidales</taxon>
        <taxon>Gonapodyaceae</taxon>
        <taxon>Gonapodya</taxon>
    </lineage>
</organism>
<feature type="compositionally biased region" description="Basic and acidic residues" evidence="2">
    <location>
        <begin position="963"/>
        <end position="972"/>
    </location>
</feature>
<sequence>MPAIAPTPDIILPPPPLSDGLSDHAPYNLQTPSTEDMGVSGLFFFKPAGQEFTNQFLWKLGRELFEAAKTNLTLQRALSLSDEHLHRNPPPKVKLSRLPSGYQTWSHLFTPRTGVNQKIAIDAANQVQSRKRTRRVQGEPTPQAAASDEEDVVLEGTSLKNPHCTFQGVRYNLRRDDYVYGHPRSSRFRSPQEFVKHLVFLYTDPTLTYTNCACDYCDGYVQMLAKHLPPLEPTSPPPHLLPGELAWLQVEQDPDEAKEFNVEPTEPMPWPVVIKKLLVPETDPVPDAPLASGQPATTCLIRILGQSGDDKKPILVPMDLLSRFRDHTASEADVDERYLEDWRAAMRHAETRAASYVPMVQYDYKHNLAKRGPRLTEQQKDRLMAAERLPHYRAIMCGGEVLFQGGTWTLVRPDPDAPPREVEEGVVVEEMFLPSTSMGENGDGTIVLNGELVLVKKIPVGEGGVVKVVHIMNLLGKEEYTVDLDDIICRALPPRTLHTELARPRGSALTRYQPTARDEDLTEDKLESFGTKAERDMIDEYYKGFVAKNAPKDASKRGRKRKTVEGHDGAVAGGSSDPLISDNVADEVESVQAETVHHPSPPPAGVAAHPQQHPTHEADVMPPGLDEDVEMVDHLDVSTGSSGWHSLGGRGAREDEVMEGVPEESGAGRVDSGSDRAPTPECAMDKGERPSPAPSEPEPEPASSSSRPTKRSKTVDKGALRVRTAELEVKRKLAALQADYAKLDREKKVLTVELQRARQETGELDKVRGEKVALEKANARLVEANGNLVALFHGARKKLKDVEMGRSGWTSGVRGGGAGAASHESRQWSVDVPGRRKVPEALKEVVQWEPVAMQVPVSPDVVEQVLEKLYLNHAVVPVSDLTSLADVARQVWVNSLRNKQIREFLKADTPTTFAERIRNLRFSHGSGKALSEKETRIVTIFQNLNDAQIRDMERQLGGPSGPSERRQAQKDVDESLARLLKSLVPLLEEHLGREQV</sequence>
<dbReference type="InterPro" id="IPR038986">
    <property type="entry name" value="Clr2"/>
</dbReference>
<evidence type="ECO:0000313" key="5">
    <source>
        <dbReference type="Proteomes" id="UP000070544"/>
    </source>
</evidence>
<protein>
    <recommendedName>
        <fullName evidence="3">Cryptic loci regulator 2 N-terminal domain-containing protein</fullName>
    </recommendedName>
</protein>
<feature type="coiled-coil region" evidence="1">
    <location>
        <begin position="726"/>
        <end position="784"/>
    </location>
</feature>
<feature type="region of interest" description="Disordered" evidence="2">
    <location>
        <begin position="126"/>
        <end position="150"/>
    </location>
</feature>
<dbReference type="GO" id="GO:0070824">
    <property type="term" value="C:SHREC complex"/>
    <property type="evidence" value="ECO:0007669"/>
    <property type="project" value="InterPro"/>
</dbReference>
<dbReference type="PANTHER" id="PTHR38046">
    <property type="entry name" value="CRYPTIC LOCI REGULATOR 2"/>
    <property type="match status" value="1"/>
</dbReference>
<evidence type="ECO:0000259" key="3">
    <source>
        <dbReference type="Pfam" id="PF16761"/>
    </source>
</evidence>
<dbReference type="GO" id="GO:0030466">
    <property type="term" value="P:silent mating-type cassette heterochromatin formation"/>
    <property type="evidence" value="ECO:0007669"/>
    <property type="project" value="TreeGrafter"/>
</dbReference>
<reference evidence="4 5" key="1">
    <citation type="journal article" date="2015" name="Genome Biol. Evol.">
        <title>Phylogenomic analyses indicate that early fungi evolved digesting cell walls of algal ancestors of land plants.</title>
        <authorList>
            <person name="Chang Y."/>
            <person name="Wang S."/>
            <person name="Sekimoto S."/>
            <person name="Aerts A.L."/>
            <person name="Choi C."/>
            <person name="Clum A."/>
            <person name="LaButti K.M."/>
            <person name="Lindquist E.A."/>
            <person name="Yee Ngan C."/>
            <person name="Ohm R.A."/>
            <person name="Salamov A.A."/>
            <person name="Grigoriev I.V."/>
            <person name="Spatafora J.W."/>
            <person name="Berbee M.L."/>
        </authorList>
    </citation>
    <scope>NUCLEOTIDE SEQUENCE [LARGE SCALE GENOMIC DNA]</scope>
    <source>
        <strain evidence="4 5">JEL478</strain>
    </source>
</reference>
<dbReference type="InterPro" id="IPR031915">
    <property type="entry name" value="Clr2_N"/>
</dbReference>
<dbReference type="EMBL" id="KQ965760">
    <property type="protein sequence ID" value="KXS15693.1"/>
    <property type="molecule type" value="Genomic_DNA"/>
</dbReference>
<feature type="region of interest" description="Disordered" evidence="2">
    <location>
        <begin position="1"/>
        <end position="27"/>
    </location>
</feature>
<gene>
    <name evidence="4" type="ORF">M427DRAFT_145406</name>
</gene>
<feature type="compositionally biased region" description="Low complexity" evidence="2">
    <location>
        <begin position="1"/>
        <end position="10"/>
    </location>
</feature>
<feature type="region of interest" description="Disordered" evidence="2">
    <location>
        <begin position="637"/>
        <end position="719"/>
    </location>
</feature>
<accession>A0A139AH03</accession>
<dbReference type="GO" id="GO:0031934">
    <property type="term" value="C:mating-type region heterochromatin"/>
    <property type="evidence" value="ECO:0007669"/>
    <property type="project" value="TreeGrafter"/>
</dbReference>
<dbReference type="OrthoDB" id="3814192at2759"/>
<name>A0A139AH03_GONPJ</name>
<evidence type="ECO:0000313" key="4">
    <source>
        <dbReference type="EMBL" id="KXS15693.1"/>
    </source>
</evidence>
<feature type="domain" description="Cryptic loci regulator 2 N-terminal" evidence="3">
    <location>
        <begin position="96"/>
        <end position="217"/>
    </location>
</feature>
<feature type="region of interest" description="Disordered" evidence="2">
    <location>
        <begin position="552"/>
        <end position="624"/>
    </location>
</feature>
<keyword evidence="1" id="KW-0175">Coiled coil</keyword>
<dbReference type="Pfam" id="PF16761">
    <property type="entry name" value="Clr2_transil"/>
    <property type="match status" value="1"/>
</dbReference>
<proteinExistence type="predicted"/>
<feature type="region of interest" description="Disordered" evidence="2">
    <location>
        <begin position="953"/>
        <end position="972"/>
    </location>
</feature>
<dbReference type="AlphaFoldDB" id="A0A139AH03"/>
<keyword evidence="5" id="KW-1185">Reference proteome</keyword>